<evidence type="ECO:0008006" key="5">
    <source>
        <dbReference type="Google" id="ProtNLM"/>
    </source>
</evidence>
<feature type="transmembrane region" description="Helical" evidence="2">
    <location>
        <begin position="380"/>
        <end position="400"/>
    </location>
</feature>
<feature type="transmembrane region" description="Helical" evidence="2">
    <location>
        <begin position="707"/>
        <end position="728"/>
    </location>
</feature>
<evidence type="ECO:0000256" key="2">
    <source>
        <dbReference type="SAM" id="Phobius"/>
    </source>
</evidence>
<feature type="transmembrane region" description="Helical" evidence="2">
    <location>
        <begin position="495"/>
        <end position="510"/>
    </location>
</feature>
<feature type="transmembrane region" description="Helical" evidence="2">
    <location>
        <begin position="194"/>
        <end position="215"/>
    </location>
</feature>
<feature type="transmembrane region" description="Helical" evidence="2">
    <location>
        <begin position="735"/>
        <end position="753"/>
    </location>
</feature>
<feature type="transmembrane region" description="Helical" evidence="2">
    <location>
        <begin position="537"/>
        <end position="556"/>
    </location>
</feature>
<feature type="transmembrane region" description="Helical" evidence="2">
    <location>
        <begin position="325"/>
        <end position="345"/>
    </location>
</feature>
<keyword evidence="2" id="KW-0812">Transmembrane</keyword>
<accession>A0A1G5DT05</accession>
<feature type="transmembrane region" description="Helical" evidence="2">
    <location>
        <begin position="412"/>
        <end position="429"/>
    </location>
</feature>
<dbReference type="InterPro" id="IPR019286">
    <property type="entry name" value="DUF2339_TM"/>
</dbReference>
<feature type="compositionally biased region" description="Polar residues" evidence="1">
    <location>
        <begin position="110"/>
        <end position="119"/>
    </location>
</feature>
<dbReference type="AlphaFoldDB" id="A0A1G5DT05"/>
<organism evidence="3 4">
    <name type="scientific">Butyrivibrio hungatei</name>
    <dbReference type="NCBI Taxonomy" id="185008"/>
    <lineage>
        <taxon>Bacteria</taxon>
        <taxon>Bacillati</taxon>
        <taxon>Bacillota</taxon>
        <taxon>Clostridia</taxon>
        <taxon>Lachnospirales</taxon>
        <taxon>Lachnospiraceae</taxon>
        <taxon>Butyrivibrio</taxon>
    </lineage>
</organism>
<gene>
    <name evidence="3" type="ORF">SAMN02910451_01634</name>
</gene>
<feature type="transmembrane region" description="Helical" evidence="2">
    <location>
        <begin position="221"/>
        <end position="240"/>
    </location>
</feature>
<evidence type="ECO:0000313" key="3">
    <source>
        <dbReference type="EMBL" id="SCY17717.1"/>
    </source>
</evidence>
<feature type="transmembrane region" description="Helical" evidence="2">
    <location>
        <begin position="596"/>
        <end position="615"/>
    </location>
</feature>
<feature type="transmembrane region" description="Helical" evidence="2">
    <location>
        <begin position="568"/>
        <end position="584"/>
    </location>
</feature>
<dbReference type="EMBL" id="FMUR01000009">
    <property type="protein sequence ID" value="SCY17717.1"/>
    <property type="molecule type" value="Genomic_DNA"/>
</dbReference>
<protein>
    <recommendedName>
        <fullName evidence="5">DUF2339 domain-containing protein</fullName>
    </recommendedName>
</protein>
<feature type="compositionally biased region" description="Low complexity" evidence="1">
    <location>
        <begin position="53"/>
        <end position="84"/>
    </location>
</feature>
<reference evidence="4" key="1">
    <citation type="submission" date="2016-10" db="EMBL/GenBank/DDBJ databases">
        <authorList>
            <person name="Varghese N."/>
            <person name="Submissions S."/>
        </authorList>
    </citation>
    <scope>NUCLEOTIDE SEQUENCE [LARGE SCALE GENOMIC DNA]</scope>
    <source>
        <strain evidence="4">XBD2006</strain>
    </source>
</reference>
<sequence length="788" mass="88343">MGQIEELERELESIKYQVGQIQLGLSRATHAVVDIKEEQKKLQQMQAQIQSNMQQANMQQPQSQMQSPMQSQPQMQPNMQQPQMRGTLQPQGMQSQYRQMPQGAAPAQPMNGQQNSDQTGYQPMQNRQQFNPAYHQSRQQFNPAYQQNRQQFNSAYQQNLQQLNPAYQQNPQSAFRNINNANKNSAESWIGKHLMGVFASVLIFIALILFASLIIPYLNDVIKISLMFTVSIALTGFAFYEHQKRPGNTFFTALLACGIGCSYLSILVTRIYFKVIGDVAMYVLLLVWAGIILYMGKRESKLFQVIGNAGYIISALLAWNLKDGALVLPVLVYLLIMGGAFQYNFRKDNLQRTIQSCINLAIILYFATRIGHNVEKCVSLTASAGLIVVISAAYFAAFLFGKKLINSANKTFFASASAIVFYVSFLLLADCLKMPKWIALMVFFGVAAIAEAEAFLQRNEKESETVSFFKSFWITAWFAIAEIGTYILYQEFFDSGALFVALLPIAVYGVKKEYALFRNQAIILAALMTLLENFGEWSIIFCAVELVYAIIVLVMEGFVVKKSFEYKFIWYFYVQACIALLFWTVADKSAFGNDGFRIMCAVIPVGIFNMLMRMLKFDRDDKGVSNITALMVLDGVNAAGLLLGLYNIYMVEGAIQQGINIAFTTALACVNVRRHFAGKSAEKLYAGIKFGIILLVSLISYDAAGYIVSVAVLAFAILCIVIGFNKIFGAKELRIYGLVLAMVSVVKFIMYDITYENTIGRAISFLISGILCFGISAIYNHFEKQGQQ</sequence>
<dbReference type="Proteomes" id="UP000183047">
    <property type="component" value="Unassembled WGS sequence"/>
</dbReference>
<feature type="compositionally biased region" description="Polar residues" evidence="1">
    <location>
        <begin position="86"/>
        <end position="99"/>
    </location>
</feature>
<feature type="transmembrane region" description="Helical" evidence="2">
    <location>
        <begin position="252"/>
        <end position="273"/>
    </location>
</feature>
<feature type="transmembrane region" description="Helical" evidence="2">
    <location>
        <begin position="468"/>
        <end position="489"/>
    </location>
</feature>
<feature type="transmembrane region" description="Helical" evidence="2">
    <location>
        <begin position="279"/>
        <end position="295"/>
    </location>
</feature>
<feature type="transmembrane region" description="Helical" evidence="2">
    <location>
        <begin position="654"/>
        <end position="672"/>
    </location>
</feature>
<keyword evidence="4" id="KW-1185">Reference proteome</keyword>
<proteinExistence type="predicted"/>
<feature type="transmembrane region" description="Helical" evidence="2">
    <location>
        <begin position="302"/>
        <end position="319"/>
    </location>
</feature>
<keyword evidence="2" id="KW-0472">Membrane</keyword>
<evidence type="ECO:0000313" key="4">
    <source>
        <dbReference type="Proteomes" id="UP000183047"/>
    </source>
</evidence>
<evidence type="ECO:0000256" key="1">
    <source>
        <dbReference type="SAM" id="MobiDB-lite"/>
    </source>
</evidence>
<dbReference type="RefSeq" id="WP_074462249.1">
    <property type="nucleotide sequence ID" value="NZ_FMUR01000009.1"/>
</dbReference>
<dbReference type="OrthoDB" id="3196806at2"/>
<feature type="region of interest" description="Disordered" evidence="1">
    <location>
        <begin position="53"/>
        <end position="119"/>
    </location>
</feature>
<name>A0A1G5DT05_9FIRM</name>
<feature type="transmembrane region" description="Helical" evidence="2">
    <location>
        <begin position="627"/>
        <end position="648"/>
    </location>
</feature>
<keyword evidence="2" id="KW-1133">Transmembrane helix</keyword>
<feature type="transmembrane region" description="Helical" evidence="2">
    <location>
        <begin position="435"/>
        <end position="456"/>
    </location>
</feature>
<dbReference type="Pfam" id="PF10101">
    <property type="entry name" value="DUF2339"/>
    <property type="match status" value="1"/>
</dbReference>
<feature type="transmembrane region" description="Helical" evidence="2">
    <location>
        <begin position="759"/>
        <end position="779"/>
    </location>
</feature>
<feature type="transmembrane region" description="Helical" evidence="2">
    <location>
        <begin position="684"/>
        <end position="701"/>
    </location>
</feature>